<protein>
    <submittedName>
        <fullName evidence="1">Uncharacterized protein</fullName>
    </submittedName>
</protein>
<reference evidence="2" key="1">
    <citation type="submission" date="2013-06" db="EMBL/GenBank/DDBJ databases">
        <authorList>
            <person name="Zhao Q."/>
        </authorList>
    </citation>
    <scope>NUCLEOTIDE SEQUENCE</scope>
    <source>
        <strain evidence="2">cv. W1943</strain>
    </source>
</reference>
<dbReference type="HOGENOM" id="CLU_2053529_0_0_1"/>
<dbReference type="EnsemblPlants" id="ORUFI06G10720.1">
    <property type="protein sequence ID" value="ORUFI06G10720.1"/>
    <property type="gene ID" value="ORUFI06G10720"/>
</dbReference>
<evidence type="ECO:0000313" key="1">
    <source>
        <dbReference type="EnsemblPlants" id="ORUFI06G10720.1"/>
    </source>
</evidence>
<accession>A0A0E0PW64</accession>
<keyword evidence="2" id="KW-1185">Reference proteome</keyword>
<dbReference type="Gramene" id="ORUFI06G10720.1">
    <property type="protein sequence ID" value="ORUFI06G10720.1"/>
    <property type="gene ID" value="ORUFI06G10720"/>
</dbReference>
<dbReference type="Proteomes" id="UP000008022">
    <property type="component" value="Unassembled WGS sequence"/>
</dbReference>
<evidence type="ECO:0000313" key="2">
    <source>
        <dbReference type="Proteomes" id="UP000008022"/>
    </source>
</evidence>
<sequence length="120" mass="12781">MSKLESAEKDGDRVESIVLEGVEVDEGEEGGGVDEVAEAALRGVRRLEGGAWRGEVGVATKTVVELGGEGVMMTAEGVGSAEAVEIGVGSGFLPPRRAALLTLLPWERIRYIEVGMRWRK</sequence>
<name>A0A0E0PW64_ORYRU</name>
<proteinExistence type="predicted"/>
<dbReference type="AlphaFoldDB" id="A0A0E0PW64"/>
<reference evidence="1" key="2">
    <citation type="submission" date="2015-06" db="UniProtKB">
        <authorList>
            <consortium name="EnsemblPlants"/>
        </authorList>
    </citation>
    <scope>IDENTIFICATION</scope>
</reference>
<organism evidence="1 2">
    <name type="scientific">Oryza rufipogon</name>
    <name type="common">Brownbeard rice</name>
    <name type="synonym">Asian wild rice</name>
    <dbReference type="NCBI Taxonomy" id="4529"/>
    <lineage>
        <taxon>Eukaryota</taxon>
        <taxon>Viridiplantae</taxon>
        <taxon>Streptophyta</taxon>
        <taxon>Embryophyta</taxon>
        <taxon>Tracheophyta</taxon>
        <taxon>Spermatophyta</taxon>
        <taxon>Magnoliopsida</taxon>
        <taxon>Liliopsida</taxon>
        <taxon>Poales</taxon>
        <taxon>Poaceae</taxon>
        <taxon>BOP clade</taxon>
        <taxon>Oryzoideae</taxon>
        <taxon>Oryzeae</taxon>
        <taxon>Oryzinae</taxon>
        <taxon>Oryza</taxon>
    </lineage>
</organism>